<sequence length="240" mass="25293">MMNTSSIDPRVMKELLQLQLLSKMSLISGDTSSTSSTDDSGDFSELLQALMGQAGGTTDSQDVLSGLTGMAADTGNGIPSSMYALNRAYTPLSTTASAESDSGSQYDSIIEAASRRYGVDPALIKGVIQQESDFNHQAVSSAGAKGLMQLMDGTGAGFGVTNAFDPQQNVDAGTHFLSNLINKYNGNEGVALAAYNAGPGRIDRVGIRTDQDLANKLHLLPKETQTYISKVLGYKQTFST</sequence>
<dbReference type="Proteomes" id="UP001649230">
    <property type="component" value="Chromosome"/>
</dbReference>
<proteinExistence type="predicted"/>
<reference evidence="2 3" key="1">
    <citation type="journal article" date="2024" name="Int. J. Syst. Evol. Microbiol.">
        <title>Paenibacillus hexagrammi sp. nov., a novel bacterium isolated from the gut content of Hexagrammos agrammus.</title>
        <authorList>
            <person name="Jung H.K."/>
            <person name="Kim D.G."/>
            <person name="Zin H."/>
            <person name="Park J."/>
            <person name="Jung H."/>
            <person name="Kim Y.O."/>
            <person name="Kong H.J."/>
            <person name="Kim J.W."/>
            <person name="Kim Y.S."/>
        </authorList>
    </citation>
    <scope>NUCLEOTIDE SEQUENCE [LARGE SCALE GENOMIC DNA]</scope>
    <source>
        <strain evidence="2 3">YPD9-1</strain>
    </source>
</reference>
<feature type="domain" description="Transglycosylase SLT" evidence="1">
    <location>
        <begin position="109"/>
        <end position="208"/>
    </location>
</feature>
<organism evidence="2 3">
    <name type="scientific">Paenibacillus hexagrammi</name>
    <dbReference type="NCBI Taxonomy" id="2908839"/>
    <lineage>
        <taxon>Bacteria</taxon>
        <taxon>Bacillati</taxon>
        <taxon>Bacillota</taxon>
        <taxon>Bacilli</taxon>
        <taxon>Bacillales</taxon>
        <taxon>Paenibacillaceae</taxon>
        <taxon>Paenibacillus</taxon>
    </lineage>
</organism>
<dbReference type="InterPro" id="IPR023346">
    <property type="entry name" value="Lysozyme-like_dom_sf"/>
</dbReference>
<name>A0ABY3SPP1_9BACL</name>
<dbReference type="SUPFAM" id="SSF53955">
    <property type="entry name" value="Lysozyme-like"/>
    <property type="match status" value="1"/>
</dbReference>
<gene>
    <name evidence="2" type="ORF">L0M14_08155</name>
</gene>
<dbReference type="InterPro" id="IPR008258">
    <property type="entry name" value="Transglycosylase_SLT_dom_1"/>
</dbReference>
<dbReference type="Pfam" id="PF01464">
    <property type="entry name" value="SLT"/>
    <property type="match status" value="1"/>
</dbReference>
<dbReference type="PANTHER" id="PTHR37423">
    <property type="entry name" value="SOLUBLE LYTIC MUREIN TRANSGLYCOSYLASE-RELATED"/>
    <property type="match status" value="1"/>
</dbReference>
<accession>A0ABY3SPP1</accession>
<dbReference type="EMBL" id="CP090978">
    <property type="protein sequence ID" value="UJF35095.1"/>
    <property type="molecule type" value="Genomic_DNA"/>
</dbReference>
<dbReference type="CDD" id="cd16896">
    <property type="entry name" value="LT_Slt70-like"/>
    <property type="match status" value="1"/>
</dbReference>
<evidence type="ECO:0000313" key="3">
    <source>
        <dbReference type="Proteomes" id="UP001649230"/>
    </source>
</evidence>
<dbReference type="Gene3D" id="1.10.530.10">
    <property type="match status" value="1"/>
</dbReference>
<evidence type="ECO:0000313" key="2">
    <source>
        <dbReference type="EMBL" id="UJF35095.1"/>
    </source>
</evidence>
<protein>
    <submittedName>
        <fullName evidence="2">Lytic transglycosylase domain-containing protein</fullName>
    </submittedName>
</protein>
<dbReference type="PANTHER" id="PTHR37423:SF2">
    <property type="entry name" value="MEMBRANE-BOUND LYTIC MUREIN TRANSGLYCOSYLASE C"/>
    <property type="match status" value="1"/>
</dbReference>
<keyword evidence="3" id="KW-1185">Reference proteome</keyword>
<dbReference type="RefSeq" id="WP_235121667.1">
    <property type="nucleotide sequence ID" value="NZ_CP090978.1"/>
</dbReference>
<evidence type="ECO:0000259" key="1">
    <source>
        <dbReference type="Pfam" id="PF01464"/>
    </source>
</evidence>